<comment type="caution">
    <text evidence="1">The sequence shown here is derived from an EMBL/GenBank/DDBJ whole genome shotgun (WGS) entry which is preliminary data.</text>
</comment>
<evidence type="ECO:0000313" key="1">
    <source>
        <dbReference type="EMBL" id="KAK0482284.1"/>
    </source>
</evidence>
<evidence type="ECO:0008006" key="3">
    <source>
        <dbReference type="Google" id="ProtNLM"/>
    </source>
</evidence>
<reference evidence="1" key="1">
    <citation type="submission" date="2023-06" db="EMBL/GenBank/DDBJ databases">
        <authorList>
            <consortium name="Lawrence Berkeley National Laboratory"/>
            <person name="Ahrendt S."/>
            <person name="Sahu N."/>
            <person name="Indic B."/>
            <person name="Wong-Bajracharya J."/>
            <person name="Merenyi Z."/>
            <person name="Ke H.-M."/>
            <person name="Monk M."/>
            <person name="Kocsube S."/>
            <person name="Drula E."/>
            <person name="Lipzen A."/>
            <person name="Balint B."/>
            <person name="Henrissat B."/>
            <person name="Andreopoulos B."/>
            <person name="Martin F.M."/>
            <person name="Harder C.B."/>
            <person name="Rigling D."/>
            <person name="Ford K.L."/>
            <person name="Foster G.D."/>
            <person name="Pangilinan J."/>
            <person name="Papanicolaou A."/>
            <person name="Barry K."/>
            <person name="LaButti K."/>
            <person name="Viragh M."/>
            <person name="Koriabine M."/>
            <person name="Yan M."/>
            <person name="Riley R."/>
            <person name="Champramary S."/>
            <person name="Plett K.L."/>
            <person name="Tsai I.J."/>
            <person name="Slot J."/>
            <person name="Sipos G."/>
            <person name="Plett J."/>
            <person name="Nagy L.G."/>
            <person name="Grigoriev I.V."/>
        </authorList>
    </citation>
    <scope>NUCLEOTIDE SEQUENCE</scope>
    <source>
        <strain evidence="1">ICMP 16352</strain>
    </source>
</reference>
<proteinExistence type="predicted"/>
<accession>A0AA39PET1</accession>
<organism evidence="1 2">
    <name type="scientific">Armillaria novae-zelandiae</name>
    <dbReference type="NCBI Taxonomy" id="153914"/>
    <lineage>
        <taxon>Eukaryota</taxon>
        <taxon>Fungi</taxon>
        <taxon>Dikarya</taxon>
        <taxon>Basidiomycota</taxon>
        <taxon>Agaricomycotina</taxon>
        <taxon>Agaricomycetes</taxon>
        <taxon>Agaricomycetidae</taxon>
        <taxon>Agaricales</taxon>
        <taxon>Marasmiineae</taxon>
        <taxon>Physalacriaceae</taxon>
        <taxon>Armillaria</taxon>
    </lineage>
</organism>
<gene>
    <name evidence="1" type="ORF">IW261DRAFT_1606219</name>
</gene>
<dbReference type="Proteomes" id="UP001175227">
    <property type="component" value="Unassembled WGS sequence"/>
</dbReference>
<protein>
    <recommendedName>
        <fullName evidence="3">F-box domain-containing protein</fullName>
    </recommendedName>
</protein>
<keyword evidence="2" id="KW-1185">Reference proteome</keyword>
<dbReference type="EMBL" id="JAUEPR010000007">
    <property type="protein sequence ID" value="KAK0482284.1"/>
    <property type="molecule type" value="Genomic_DNA"/>
</dbReference>
<dbReference type="AlphaFoldDB" id="A0AA39PET1"/>
<evidence type="ECO:0000313" key="2">
    <source>
        <dbReference type="Proteomes" id="UP001175227"/>
    </source>
</evidence>
<sequence>MSCLTCSNCGFANDRPEPQRQTLKIIQNSDELVSQLLRGTRPLLEDEHALLDVEIVHLNQLWSWYDAQLEEIQSRLHSVSKGLEKRRSIYAPIRCLPREILIEIFHLVCDSWWQDPKETRSARTYNNSLDLSGPLWVLGRVCGLWRDTLHTSPVSWARNVEVSPPFSRHASKVLQTYLERTGEHPLDLRAVCYDGKGMAHNREIIYLIIQSCYLWKNVCLYTHPHYLRSISHLPFLQTVELYVLDGDSDNRLDMCLNAPQLWRATIPNRGIHLVRLPPTITHYSGCIDCEEDLHILSHLPRLGTCYLLLGRPSVEFRLQMPVVMAKLRHLYVDNADTLNALTAPLLESLTISESPPQRSACINSFLRRSGCYLESLSYSLRMSVFCSVPPALIGNMLSLEACSTISRLKLELGEELDEVAEVLTASSVLPNLRHLILCVKTPPRGWYLIRDMLRSRRDVGLIKSIELQFKGDGRERRDKYDSAVAEIRGLIGDNLEMQIKEWNPPSQEYSFVFSYTAFE</sequence>
<name>A0AA39PET1_9AGAR</name>